<dbReference type="InterPro" id="IPR004547">
    <property type="entry name" value="Glucosamine6P_isomerase"/>
</dbReference>
<dbReference type="InterPro" id="IPR018321">
    <property type="entry name" value="Glucosamine6P_isomerase_CS"/>
</dbReference>
<dbReference type="Pfam" id="PF01182">
    <property type="entry name" value="Glucosamine_iso"/>
    <property type="match status" value="1"/>
</dbReference>
<organism evidence="2 3">
    <name type="scientific">Sediminispirochaeta smaragdinae (strain DSM 11293 / JCM 15392 / SEBR 4228)</name>
    <name type="common">Spirochaeta smaragdinae</name>
    <dbReference type="NCBI Taxonomy" id="573413"/>
    <lineage>
        <taxon>Bacteria</taxon>
        <taxon>Pseudomonadati</taxon>
        <taxon>Spirochaetota</taxon>
        <taxon>Spirochaetia</taxon>
        <taxon>Spirochaetales</taxon>
        <taxon>Spirochaetaceae</taxon>
        <taxon>Sediminispirochaeta</taxon>
    </lineage>
</organism>
<dbReference type="GO" id="GO:0006044">
    <property type="term" value="P:N-acetylglucosamine metabolic process"/>
    <property type="evidence" value="ECO:0007669"/>
    <property type="project" value="InterPro"/>
</dbReference>
<dbReference type="KEGG" id="ssm:Spirs_2401"/>
<dbReference type="EC" id="3.5.99.6" evidence="2"/>
<evidence type="ECO:0000259" key="1">
    <source>
        <dbReference type="Pfam" id="PF01182"/>
    </source>
</evidence>
<evidence type="ECO:0000313" key="3">
    <source>
        <dbReference type="Proteomes" id="UP000002318"/>
    </source>
</evidence>
<dbReference type="CDD" id="cd01399">
    <property type="entry name" value="GlcN6P_deaminase"/>
    <property type="match status" value="1"/>
</dbReference>
<dbReference type="GO" id="GO:0005975">
    <property type="term" value="P:carbohydrate metabolic process"/>
    <property type="evidence" value="ECO:0007669"/>
    <property type="project" value="InterPro"/>
</dbReference>
<feature type="domain" description="Glucosamine/galactosamine-6-phosphate isomerase" evidence="1">
    <location>
        <begin position="12"/>
        <end position="227"/>
    </location>
</feature>
<dbReference type="SUPFAM" id="SSF100950">
    <property type="entry name" value="NagB/RpiA/CoA transferase-like"/>
    <property type="match status" value="1"/>
</dbReference>
<dbReference type="InterPro" id="IPR006148">
    <property type="entry name" value="Glc/Gal-6P_isomerase"/>
</dbReference>
<evidence type="ECO:0000313" key="2">
    <source>
        <dbReference type="EMBL" id="ADK81515.1"/>
    </source>
</evidence>
<sequence length="244" mass="26528">MNIVVRESKNDVDAYVAMIMASRIMLNPGLVIALATGNTTKSLYQVFADMVKFTGLKTQELQGLAVDEYWGLQENDSIGCFTRLKNAFVDAGILKRSSLFGPLTMGASTCESVCEKYDVLIRKMGGIDLQILGVGNNGHLGFNEPGTPFASTTHRVSLSQGTRMVLSEKYHKSSFSQIPEEGITMGLGTIMLSREIVLLIKGEQKASIAKRLISDPVTEAIPASILQVHPCCTVVLDREAARLI</sequence>
<accession>E1R1Y9</accession>
<protein>
    <submittedName>
        <fullName evidence="2">Glucosamine-6-phosphate deaminase</fullName>
        <ecNumber evidence="2">3.5.99.6</ecNumber>
    </submittedName>
</protein>
<dbReference type="HOGENOM" id="CLU_049611_1_1_12"/>
<proteinExistence type="predicted"/>
<dbReference type="PANTHER" id="PTHR42892:SF1">
    <property type="entry name" value="GLUCOSAMINE-6-PHOSPHATE ISOMERASE"/>
    <property type="match status" value="1"/>
</dbReference>
<keyword evidence="2" id="KW-0378">Hydrolase</keyword>
<dbReference type="AlphaFoldDB" id="E1R1Y9"/>
<dbReference type="Gene3D" id="3.40.50.1360">
    <property type="match status" value="1"/>
</dbReference>
<dbReference type="PANTHER" id="PTHR42892">
    <property type="entry name" value="GLUCOSAMINE-6-PHOSPHATE DEAMINASE-LIKE PROTEIN BT_0258-RELATED"/>
    <property type="match status" value="1"/>
</dbReference>
<dbReference type="GO" id="GO:0004342">
    <property type="term" value="F:glucosamine-6-phosphate deaminase activity"/>
    <property type="evidence" value="ECO:0007669"/>
    <property type="project" value="UniProtKB-EC"/>
</dbReference>
<dbReference type="Proteomes" id="UP000002318">
    <property type="component" value="Chromosome"/>
</dbReference>
<gene>
    <name evidence="2" type="ordered locus">Spirs_2401</name>
</gene>
<dbReference type="InterPro" id="IPR052960">
    <property type="entry name" value="GlcN6P_deaminase-like"/>
</dbReference>
<reference evidence="2 3" key="1">
    <citation type="journal article" date="2010" name="Stand. Genomic Sci.">
        <title>Complete genome sequence of Spirochaeta smaragdinae type strain (SEBR 4228).</title>
        <authorList>
            <person name="Mavromatis K."/>
            <person name="Yasawong M."/>
            <person name="Chertkov O."/>
            <person name="Lapidus A."/>
            <person name="Lucas S."/>
            <person name="Nolan M."/>
            <person name="Del Rio T.G."/>
            <person name="Tice H."/>
            <person name="Cheng J.F."/>
            <person name="Pitluck S."/>
            <person name="Liolios K."/>
            <person name="Ivanova N."/>
            <person name="Tapia R."/>
            <person name="Han C."/>
            <person name="Bruce D."/>
            <person name="Goodwin L."/>
            <person name="Pati A."/>
            <person name="Chen A."/>
            <person name="Palaniappan K."/>
            <person name="Land M."/>
            <person name="Hauser L."/>
            <person name="Chang Y.J."/>
            <person name="Jeffries C.D."/>
            <person name="Detter J.C."/>
            <person name="Rohde M."/>
            <person name="Brambilla E."/>
            <person name="Spring S."/>
            <person name="Goker M."/>
            <person name="Sikorski J."/>
            <person name="Woyke T."/>
            <person name="Bristow J."/>
            <person name="Eisen J.A."/>
            <person name="Markowitz V."/>
            <person name="Hugenholtz P."/>
            <person name="Klenk H.P."/>
            <person name="Kyrpides N.C."/>
        </authorList>
    </citation>
    <scope>NUCLEOTIDE SEQUENCE [LARGE SCALE GENOMIC DNA]</scope>
    <source>
        <strain evidence="3">DSM 11293 / JCM 15392 / SEBR 4228</strain>
    </source>
</reference>
<keyword evidence="3" id="KW-1185">Reference proteome</keyword>
<dbReference type="InterPro" id="IPR037171">
    <property type="entry name" value="NagB/RpiA_transferase-like"/>
</dbReference>
<dbReference type="EMBL" id="CP002116">
    <property type="protein sequence ID" value="ADK81515.1"/>
    <property type="molecule type" value="Genomic_DNA"/>
</dbReference>
<dbReference type="PROSITE" id="PS01161">
    <property type="entry name" value="GLC_GALNAC_ISOMERASE"/>
    <property type="match status" value="1"/>
</dbReference>
<name>E1R1Y9_SEDSS</name>
<dbReference type="OrthoDB" id="9791139at2"/>
<dbReference type="eggNOG" id="COG0363">
    <property type="taxonomic scope" value="Bacteria"/>
</dbReference>
<dbReference type="RefSeq" id="WP_013254978.1">
    <property type="nucleotide sequence ID" value="NC_014364.1"/>
</dbReference>
<dbReference type="STRING" id="573413.Spirs_2401"/>